<protein>
    <recommendedName>
        <fullName evidence="2">PH domain-containing protein</fullName>
    </recommendedName>
</protein>
<dbReference type="InterPro" id="IPR011993">
    <property type="entry name" value="PH-like_dom_sf"/>
</dbReference>
<gene>
    <name evidence="3" type="ORF">CSKR_101268</name>
</gene>
<evidence type="ECO:0000259" key="2">
    <source>
        <dbReference type="PROSITE" id="PS50003"/>
    </source>
</evidence>
<dbReference type="Gene3D" id="2.30.29.30">
    <property type="entry name" value="Pleckstrin-homology domain (PH domain)/Phosphotyrosine-binding domain (PTB)"/>
    <property type="match status" value="1"/>
</dbReference>
<reference evidence="3 4" key="1">
    <citation type="journal article" date="2018" name="Biotechnol. Adv.">
        <title>Improved genomic resources and new bioinformatic workflow for the carcinogenic parasite Clonorchis sinensis: Biotechnological implications.</title>
        <authorList>
            <person name="Wang D."/>
            <person name="Korhonen P.K."/>
            <person name="Gasser R.B."/>
            <person name="Young N.D."/>
        </authorList>
    </citation>
    <scope>NUCLEOTIDE SEQUENCE [LARGE SCALE GENOMIC DNA]</scope>
    <source>
        <strain evidence="3">Cs-k2</strain>
    </source>
</reference>
<feature type="region of interest" description="Disordered" evidence="1">
    <location>
        <begin position="126"/>
        <end position="183"/>
    </location>
</feature>
<organism evidence="3 4">
    <name type="scientific">Clonorchis sinensis</name>
    <name type="common">Chinese liver fluke</name>
    <dbReference type="NCBI Taxonomy" id="79923"/>
    <lineage>
        <taxon>Eukaryota</taxon>
        <taxon>Metazoa</taxon>
        <taxon>Spiralia</taxon>
        <taxon>Lophotrochozoa</taxon>
        <taxon>Platyhelminthes</taxon>
        <taxon>Trematoda</taxon>
        <taxon>Digenea</taxon>
        <taxon>Opisthorchiida</taxon>
        <taxon>Opisthorchiata</taxon>
        <taxon>Opisthorchiidae</taxon>
        <taxon>Clonorchis</taxon>
    </lineage>
</organism>
<dbReference type="Proteomes" id="UP000286415">
    <property type="component" value="Unassembled WGS sequence"/>
</dbReference>
<name>A0A8T1LWU0_CLOSI</name>
<dbReference type="OrthoDB" id="6273172at2759"/>
<proteinExistence type="predicted"/>
<sequence>MAGFLKEGNLKLWVEAKKRWKDVYCKLQSSGWFHWYEMAASKHPIHGVDLRVVRAFFVYGSLLNRLPRLPPGLQTEALQRVFAVPHEPHVHTKISFFLCQDDAEMSAWMSGIFFLFNEPAPIPSPPEGVMPGAPSAPNYDLAVQNPGYPPPPYQPSSPPHPYQPPSPPPPYQPAPSYVPHNMLAGPQTPNPMPYTMAQPAQVPYQAQHYATTFGPYPMQYPLPTTAVMAPMAPIPFVGQQPMYVYPSSVIQTRQESSRPEVQERIVMVPSQPADRGGGLLGSAAIGVASGMAGSLLGRALFGGWGGYGWGGGLGHGYHAPMQIFNETTIYDNDTYYGAADGYDNLVADEADFMDYDQ</sequence>
<feature type="domain" description="PH" evidence="2">
    <location>
        <begin position="1"/>
        <end position="117"/>
    </location>
</feature>
<dbReference type="InterPro" id="IPR001849">
    <property type="entry name" value="PH_domain"/>
</dbReference>
<dbReference type="SUPFAM" id="SSF50729">
    <property type="entry name" value="PH domain-like"/>
    <property type="match status" value="1"/>
</dbReference>
<evidence type="ECO:0000256" key="1">
    <source>
        <dbReference type="SAM" id="MobiDB-lite"/>
    </source>
</evidence>
<comment type="caution">
    <text evidence="3">The sequence shown here is derived from an EMBL/GenBank/DDBJ whole genome shotgun (WGS) entry which is preliminary data.</text>
</comment>
<keyword evidence="4" id="KW-1185">Reference proteome</keyword>
<dbReference type="EMBL" id="NIRI02000077">
    <property type="protein sequence ID" value="KAG5441036.1"/>
    <property type="molecule type" value="Genomic_DNA"/>
</dbReference>
<dbReference type="AlphaFoldDB" id="A0A8T1LWU0"/>
<reference evidence="3 4" key="2">
    <citation type="journal article" date="2021" name="Genomics">
        <title>High-quality reference genome for Clonorchis sinensis.</title>
        <authorList>
            <person name="Young N.D."/>
            <person name="Stroehlein A.J."/>
            <person name="Kinkar L."/>
            <person name="Wang T."/>
            <person name="Sohn W.M."/>
            <person name="Chang B.C.H."/>
            <person name="Kaur P."/>
            <person name="Weisz D."/>
            <person name="Dudchenko O."/>
            <person name="Aiden E.L."/>
            <person name="Korhonen P.K."/>
            <person name="Gasser R.B."/>
        </authorList>
    </citation>
    <scope>NUCLEOTIDE SEQUENCE [LARGE SCALE GENOMIC DNA]</scope>
    <source>
        <strain evidence="3">Cs-k2</strain>
    </source>
</reference>
<dbReference type="PROSITE" id="PS50003">
    <property type="entry name" value="PH_DOMAIN"/>
    <property type="match status" value="1"/>
</dbReference>
<evidence type="ECO:0000313" key="3">
    <source>
        <dbReference type="EMBL" id="KAG5441036.1"/>
    </source>
</evidence>
<evidence type="ECO:0000313" key="4">
    <source>
        <dbReference type="Proteomes" id="UP000286415"/>
    </source>
</evidence>
<accession>A0A8T1LWU0</accession>
<feature type="compositionally biased region" description="Pro residues" evidence="1">
    <location>
        <begin position="147"/>
        <end position="173"/>
    </location>
</feature>